<keyword evidence="3" id="KW-1185">Reference proteome</keyword>
<evidence type="ECO:0000313" key="3">
    <source>
        <dbReference type="Proteomes" id="UP000027002"/>
    </source>
</evidence>
<organism evidence="2 3">
    <name type="scientific">Ustilaginoidea virens</name>
    <name type="common">Rice false smut fungus</name>
    <name type="synonym">Villosiclava virens</name>
    <dbReference type="NCBI Taxonomy" id="1159556"/>
    <lineage>
        <taxon>Eukaryota</taxon>
        <taxon>Fungi</taxon>
        <taxon>Dikarya</taxon>
        <taxon>Ascomycota</taxon>
        <taxon>Pezizomycotina</taxon>
        <taxon>Sordariomycetes</taxon>
        <taxon>Hypocreomycetidae</taxon>
        <taxon>Hypocreales</taxon>
        <taxon>Clavicipitaceae</taxon>
        <taxon>Ustilaginoidea</taxon>
    </lineage>
</organism>
<dbReference type="OrthoDB" id="5315820at2759"/>
<feature type="region of interest" description="Disordered" evidence="1">
    <location>
        <begin position="260"/>
        <end position="358"/>
    </location>
</feature>
<feature type="region of interest" description="Disordered" evidence="1">
    <location>
        <begin position="151"/>
        <end position="228"/>
    </location>
</feature>
<evidence type="ECO:0000256" key="1">
    <source>
        <dbReference type="SAM" id="MobiDB-lite"/>
    </source>
</evidence>
<dbReference type="GeneID" id="66067989"/>
<feature type="region of interest" description="Disordered" evidence="1">
    <location>
        <begin position="1"/>
        <end position="75"/>
    </location>
</feature>
<reference evidence="2" key="1">
    <citation type="submission" date="2020-03" db="EMBL/GenBank/DDBJ databases">
        <title>A mixture of massive structural variations and highly conserved coding sequences in Ustilaginoidea virens genome.</title>
        <authorList>
            <person name="Zhang K."/>
            <person name="Zhao Z."/>
            <person name="Zhang Z."/>
            <person name="Li Y."/>
            <person name="Hsiang T."/>
            <person name="Sun W."/>
        </authorList>
    </citation>
    <scope>NUCLEOTIDE SEQUENCE</scope>
    <source>
        <strain evidence="2">UV-8b</strain>
    </source>
</reference>
<dbReference type="RefSeq" id="XP_043000644.1">
    <property type="nucleotide sequence ID" value="XM_043144709.1"/>
</dbReference>
<evidence type="ECO:0000313" key="2">
    <source>
        <dbReference type="EMBL" id="QUC22971.1"/>
    </source>
</evidence>
<dbReference type="Proteomes" id="UP000027002">
    <property type="component" value="Chromosome 6"/>
</dbReference>
<dbReference type="KEGG" id="uvi:66067989"/>
<sequence length="358" mass="36722">MSQKPHFTLINLPPPPVSNPETPSETPGTPTSTTTSLSALSTTATKDGHRGHGPSPNLGQAHHHDPSGTILEAERADRISRLAGLERVSTLRAGPGAAGGGLSSLSPQTTPTSATAGAFPANFPSTHNLTPSYFDNNGQPVAVTKLSTVGTASATESQAGDDNRTTPGEREEDTFSSYTSFREAESVASTGAEPDPDEDMDMMGTRSVGGFEDRMSDDGTASLVGFGEGAGSTVSGPIYRRGHPGPPAAVHAAWTLERTNSGMSAGGRPVSGSAAPDRKDPRMLDGVAVDPPGRGNPTDHDHFVDTTLTGPVPVEIAHGREAADRTALPLVSGESSAGPSGLASPRDGGHLEGDKRRD</sequence>
<feature type="compositionally biased region" description="Low complexity" evidence="1">
    <location>
        <begin position="103"/>
        <end position="116"/>
    </location>
</feature>
<accession>A0A8E5MKK6</accession>
<gene>
    <name evidence="2" type="ORF">UV8b_07212</name>
</gene>
<name>A0A8E5MKK6_USTVR</name>
<feature type="compositionally biased region" description="Low complexity" evidence="1">
    <location>
        <begin position="19"/>
        <end position="45"/>
    </location>
</feature>
<protein>
    <submittedName>
        <fullName evidence="2">Uncharacterized protein</fullName>
    </submittedName>
</protein>
<feature type="region of interest" description="Disordered" evidence="1">
    <location>
        <begin position="92"/>
        <end position="120"/>
    </location>
</feature>
<feature type="compositionally biased region" description="Polar residues" evidence="1">
    <location>
        <begin position="151"/>
        <end position="160"/>
    </location>
</feature>
<dbReference type="AlphaFoldDB" id="A0A8E5MKK6"/>
<dbReference type="EMBL" id="CP072758">
    <property type="protein sequence ID" value="QUC22971.1"/>
    <property type="molecule type" value="Genomic_DNA"/>
</dbReference>
<feature type="compositionally biased region" description="Basic and acidic residues" evidence="1">
    <location>
        <begin position="62"/>
        <end position="75"/>
    </location>
</feature>
<proteinExistence type="predicted"/>
<feature type="compositionally biased region" description="Basic and acidic residues" evidence="1">
    <location>
        <begin position="347"/>
        <end position="358"/>
    </location>
</feature>